<reference evidence="2 3" key="1">
    <citation type="submission" date="2020-08" db="EMBL/GenBank/DDBJ databases">
        <title>Genomic Encyclopedia of Type Strains, Phase IV (KMG-IV): sequencing the most valuable type-strain genomes for metagenomic binning, comparative biology and taxonomic classification.</title>
        <authorList>
            <person name="Goeker M."/>
        </authorList>
    </citation>
    <scope>NUCLEOTIDE SEQUENCE [LARGE SCALE GENOMIC DNA]</scope>
    <source>
        <strain evidence="2 3">DSM 25481</strain>
    </source>
</reference>
<organism evidence="2 3">
    <name type="scientific">Hansschlegelia beijingensis</name>
    <dbReference type="NCBI Taxonomy" id="1133344"/>
    <lineage>
        <taxon>Bacteria</taxon>
        <taxon>Pseudomonadati</taxon>
        <taxon>Pseudomonadota</taxon>
        <taxon>Alphaproteobacteria</taxon>
        <taxon>Hyphomicrobiales</taxon>
        <taxon>Methylopilaceae</taxon>
        <taxon>Hansschlegelia</taxon>
    </lineage>
</organism>
<dbReference type="CDD" id="cd00229">
    <property type="entry name" value="SGNH_hydrolase"/>
    <property type="match status" value="1"/>
</dbReference>
<keyword evidence="1" id="KW-0732">Signal</keyword>
<sequence>MASVVSVLRAGALLGCLALTASGAIGEPLRAPCRVADEYLALNGRLDRAASHLKDSDGFKILVIGSSSTAGVGATSPGKAYTARLQQELAQRLPGVSVTVVARGVGGETAVGAEARLSREISSTKPDLVVWQIGTNDAARRIDLATFRRVAAEGLKAISGSGVDVAMLDPQFVPQDEANYEPYVDVLESLAEANGIPLARRYDAMRAMAKAGGAAMLSRDRLHMNDVGHACVGAFLAEALDRKLAPPPPAVAEAGRQS</sequence>
<dbReference type="AlphaFoldDB" id="A0A7W6GGB4"/>
<evidence type="ECO:0000256" key="1">
    <source>
        <dbReference type="SAM" id="SignalP"/>
    </source>
</evidence>
<dbReference type="InterPro" id="IPR051532">
    <property type="entry name" value="Ester_Hydrolysis_Enzymes"/>
</dbReference>
<name>A0A7W6GGB4_9HYPH</name>
<feature type="signal peptide" evidence="1">
    <location>
        <begin position="1"/>
        <end position="23"/>
    </location>
</feature>
<evidence type="ECO:0000313" key="2">
    <source>
        <dbReference type="EMBL" id="MBB3973847.1"/>
    </source>
</evidence>
<dbReference type="Proteomes" id="UP000528964">
    <property type="component" value="Unassembled WGS sequence"/>
</dbReference>
<feature type="chain" id="PRO_5031097639" evidence="1">
    <location>
        <begin position="24"/>
        <end position="258"/>
    </location>
</feature>
<proteinExistence type="predicted"/>
<dbReference type="RefSeq" id="WP_183395719.1">
    <property type="nucleotide sequence ID" value="NZ_JACIDR010000004.1"/>
</dbReference>
<evidence type="ECO:0000313" key="3">
    <source>
        <dbReference type="Proteomes" id="UP000528964"/>
    </source>
</evidence>
<dbReference type="Gene3D" id="3.40.50.1110">
    <property type="entry name" value="SGNH hydrolase"/>
    <property type="match status" value="1"/>
</dbReference>
<dbReference type="PANTHER" id="PTHR30383:SF5">
    <property type="entry name" value="SGNH HYDROLASE-TYPE ESTERASE DOMAIN-CONTAINING PROTEIN"/>
    <property type="match status" value="1"/>
</dbReference>
<protein>
    <submittedName>
        <fullName evidence="2">Lysophospholipase L1-like esterase</fullName>
    </submittedName>
</protein>
<accession>A0A7W6GGB4</accession>
<dbReference type="PANTHER" id="PTHR30383">
    <property type="entry name" value="THIOESTERASE 1/PROTEASE 1/LYSOPHOSPHOLIPASE L1"/>
    <property type="match status" value="1"/>
</dbReference>
<dbReference type="InterPro" id="IPR057572">
    <property type="entry name" value="NonGDSL"/>
</dbReference>
<dbReference type="Pfam" id="PF25182">
    <property type="entry name" value="NonGDSL"/>
    <property type="match status" value="1"/>
</dbReference>
<dbReference type="GO" id="GO:0004622">
    <property type="term" value="F:phosphatidylcholine lysophospholipase activity"/>
    <property type="evidence" value="ECO:0007669"/>
    <property type="project" value="TreeGrafter"/>
</dbReference>
<keyword evidence="3" id="KW-1185">Reference proteome</keyword>
<comment type="caution">
    <text evidence="2">The sequence shown here is derived from an EMBL/GenBank/DDBJ whole genome shotgun (WGS) entry which is preliminary data.</text>
</comment>
<dbReference type="EMBL" id="JACIDR010000004">
    <property type="protein sequence ID" value="MBB3973847.1"/>
    <property type="molecule type" value="Genomic_DNA"/>
</dbReference>
<dbReference type="InterPro" id="IPR036514">
    <property type="entry name" value="SGNH_hydro_sf"/>
</dbReference>
<gene>
    <name evidence="2" type="ORF">GGR24_002524</name>
</gene>
<dbReference type="SUPFAM" id="SSF52266">
    <property type="entry name" value="SGNH hydrolase"/>
    <property type="match status" value="1"/>
</dbReference>